<gene>
    <name evidence="2" type="ORF">RRG08_030064</name>
</gene>
<comment type="caution">
    <text evidence="2">The sequence shown here is derived from an EMBL/GenBank/DDBJ whole genome shotgun (WGS) entry which is preliminary data.</text>
</comment>
<feature type="region of interest" description="Disordered" evidence="1">
    <location>
        <begin position="50"/>
        <end position="80"/>
    </location>
</feature>
<evidence type="ECO:0000256" key="1">
    <source>
        <dbReference type="SAM" id="MobiDB-lite"/>
    </source>
</evidence>
<sequence length="80" mass="9295">MRTENSYSLFASRVNTAFPRSLLFRSLYQTFSPPTISIDFHRSHLQAQDHRFDPRRTAGFTDETSDESASPNSRIRRDLS</sequence>
<protein>
    <submittedName>
        <fullName evidence="2">Uncharacterized protein</fullName>
    </submittedName>
</protein>
<dbReference type="Proteomes" id="UP001283361">
    <property type="component" value="Unassembled WGS sequence"/>
</dbReference>
<evidence type="ECO:0000313" key="3">
    <source>
        <dbReference type="Proteomes" id="UP001283361"/>
    </source>
</evidence>
<organism evidence="2 3">
    <name type="scientific">Elysia crispata</name>
    <name type="common">lettuce slug</name>
    <dbReference type="NCBI Taxonomy" id="231223"/>
    <lineage>
        <taxon>Eukaryota</taxon>
        <taxon>Metazoa</taxon>
        <taxon>Spiralia</taxon>
        <taxon>Lophotrochozoa</taxon>
        <taxon>Mollusca</taxon>
        <taxon>Gastropoda</taxon>
        <taxon>Heterobranchia</taxon>
        <taxon>Euthyneura</taxon>
        <taxon>Panpulmonata</taxon>
        <taxon>Sacoglossa</taxon>
        <taxon>Placobranchoidea</taxon>
        <taxon>Plakobranchidae</taxon>
        <taxon>Elysia</taxon>
    </lineage>
</organism>
<reference evidence="2" key="1">
    <citation type="journal article" date="2023" name="G3 (Bethesda)">
        <title>A reference genome for the long-term kleptoplast-retaining sea slug Elysia crispata morphotype clarki.</title>
        <authorList>
            <person name="Eastman K.E."/>
            <person name="Pendleton A.L."/>
            <person name="Shaikh M.A."/>
            <person name="Suttiyut T."/>
            <person name="Ogas R."/>
            <person name="Tomko P."/>
            <person name="Gavelis G."/>
            <person name="Widhalm J.R."/>
            <person name="Wisecaver J.H."/>
        </authorList>
    </citation>
    <scope>NUCLEOTIDE SEQUENCE</scope>
    <source>
        <strain evidence="2">ECLA1</strain>
    </source>
</reference>
<accession>A0AAE0YIV1</accession>
<name>A0AAE0YIV1_9GAST</name>
<keyword evidence="3" id="KW-1185">Reference proteome</keyword>
<dbReference type="EMBL" id="JAWDGP010006081">
    <property type="protein sequence ID" value="KAK3747531.1"/>
    <property type="molecule type" value="Genomic_DNA"/>
</dbReference>
<evidence type="ECO:0000313" key="2">
    <source>
        <dbReference type="EMBL" id="KAK3747531.1"/>
    </source>
</evidence>
<proteinExistence type="predicted"/>
<dbReference type="AlphaFoldDB" id="A0AAE0YIV1"/>